<dbReference type="InterPro" id="IPR006179">
    <property type="entry name" value="5_nucleotidase/apyrase"/>
</dbReference>
<dbReference type="GO" id="GO:0046872">
    <property type="term" value="F:metal ion binding"/>
    <property type="evidence" value="ECO:0007669"/>
    <property type="project" value="UniProtKB-KW"/>
</dbReference>
<dbReference type="PRINTS" id="PR01607">
    <property type="entry name" value="APYRASEFAMLY"/>
</dbReference>
<keyword evidence="12" id="KW-0574">Periplasm</keyword>
<dbReference type="EC" id="3.1.3.6" evidence="7"/>
<evidence type="ECO:0000256" key="2">
    <source>
        <dbReference type="ARBA" id="ARBA00001730"/>
    </source>
</evidence>
<dbReference type="PROSITE" id="PS00786">
    <property type="entry name" value="5_NUCLEOTIDASE_2"/>
    <property type="match status" value="1"/>
</dbReference>
<dbReference type="InterPro" id="IPR029052">
    <property type="entry name" value="Metallo-depent_PP-like"/>
</dbReference>
<dbReference type="Pfam" id="PF02872">
    <property type="entry name" value="5_nucleotid_C"/>
    <property type="match status" value="1"/>
</dbReference>
<dbReference type="RefSeq" id="WP_156964116.1">
    <property type="nucleotide sequence ID" value="NZ_JMTB01000065.1"/>
</dbReference>
<dbReference type="InterPro" id="IPR008334">
    <property type="entry name" value="5'-Nucleotdase_C"/>
</dbReference>
<name>A0A085AAI1_9ENTR</name>
<dbReference type="PANTHER" id="PTHR11575">
    <property type="entry name" value="5'-NUCLEOTIDASE-RELATED"/>
    <property type="match status" value="1"/>
</dbReference>
<keyword evidence="13 16" id="KW-0378">Hydrolase</keyword>
<comment type="cofactor">
    <cofactor evidence="3">
        <name>a divalent metal cation</name>
        <dbReference type="ChEBI" id="CHEBI:60240"/>
    </cofactor>
</comment>
<evidence type="ECO:0000259" key="17">
    <source>
        <dbReference type="Pfam" id="PF00149"/>
    </source>
</evidence>
<protein>
    <recommendedName>
        <fullName evidence="8">2',3'-cyclic-nucleotide 2'-phosphodiesterase/3'-nucleotidase</fullName>
        <ecNumber evidence="7">3.1.3.6</ecNumber>
        <ecNumber evidence="6">3.1.4.16</ecNumber>
    </recommendedName>
</protein>
<dbReference type="AlphaFoldDB" id="A0A085AAI1"/>
<evidence type="ECO:0000256" key="9">
    <source>
        <dbReference type="ARBA" id="ARBA00022723"/>
    </source>
</evidence>
<evidence type="ECO:0000256" key="16">
    <source>
        <dbReference type="RuleBase" id="RU362119"/>
    </source>
</evidence>
<dbReference type="EC" id="3.1.4.16" evidence="6"/>
<dbReference type="CDD" id="cd07410">
    <property type="entry name" value="MPP_CpdB_N"/>
    <property type="match status" value="1"/>
</dbReference>
<dbReference type="EMBL" id="JMTB01000065">
    <property type="protein sequence ID" value="KFC07226.1"/>
    <property type="molecule type" value="Genomic_DNA"/>
</dbReference>
<evidence type="ECO:0000256" key="11">
    <source>
        <dbReference type="ARBA" id="ARBA00022741"/>
    </source>
</evidence>
<comment type="similarity">
    <text evidence="5 16">Belongs to the 5'-nucleotidase family.</text>
</comment>
<dbReference type="eggNOG" id="COG0737">
    <property type="taxonomic scope" value="Bacteria"/>
</dbReference>
<dbReference type="GO" id="GO:0030288">
    <property type="term" value="C:outer membrane-bounded periplasmic space"/>
    <property type="evidence" value="ECO:0007669"/>
    <property type="project" value="TreeGrafter"/>
</dbReference>
<comment type="subcellular location">
    <subcellularLocation>
        <location evidence="4">Periplasm</location>
    </subcellularLocation>
</comment>
<dbReference type="SUPFAM" id="SSF56300">
    <property type="entry name" value="Metallo-dependent phosphatases"/>
    <property type="match status" value="1"/>
</dbReference>
<dbReference type="GO" id="GO:0009166">
    <property type="term" value="P:nucleotide catabolic process"/>
    <property type="evidence" value="ECO:0007669"/>
    <property type="project" value="InterPro"/>
</dbReference>
<evidence type="ECO:0000256" key="8">
    <source>
        <dbReference type="ARBA" id="ARBA00016420"/>
    </source>
</evidence>
<evidence type="ECO:0000313" key="19">
    <source>
        <dbReference type="EMBL" id="KFC07226.1"/>
    </source>
</evidence>
<dbReference type="Pfam" id="PF00149">
    <property type="entry name" value="Metallophos"/>
    <property type="match status" value="1"/>
</dbReference>
<evidence type="ECO:0000256" key="10">
    <source>
        <dbReference type="ARBA" id="ARBA00022729"/>
    </source>
</evidence>
<dbReference type="GO" id="GO:0008663">
    <property type="term" value="F:2',3'-cyclic-nucleotide 2'-phosphodiesterase activity"/>
    <property type="evidence" value="ECO:0007669"/>
    <property type="project" value="UniProtKB-EC"/>
</dbReference>
<dbReference type="Gene3D" id="3.90.780.10">
    <property type="entry name" value="5'-Nucleotidase, C-terminal domain"/>
    <property type="match status" value="1"/>
</dbReference>
<evidence type="ECO:0000259" key="18">
    <source>
        <dbReference type="Pfam" id="PF02872"/>
    </source>
</evidence>
<proteinExistence type="inferred from homology"/>
<comment type="caution">
    <text evidence="19">The sequence shown here is derived from an EMBL/GenBank/DDBJ whole genome shotgun (WGS) entry which is preliminary data.</text>
</comment>
<dbReference type="PANTHER" id="PTHR11575:SF6">
    <property type="entry name" value="2',3'-CYCLIC-NUCLEOTIDE 2'-PHOSPHODIESTERASE_3'-NUCLEOTIDASE"/>
    <property type="match status" value="1"/>
</dbReference>
<dbReference type="NCBIfam" id="NF006938">
    <property type="entry name" value="PRK09420.1"/>
    <property type="match status" value="1"/>
</dbReference>
<comment type="function">
    <text evidence="15">This bifunctional enzyme catalyzes two consecutive reactions during ribonucleic acid degradation. Converts a 2',3'-cyclic nucleotide to a 3'-nucleotide and then the 3'-nucleotide to the corresponding nucleoside and phosphate.</text>
</comment>
<dbReference type="GO" id="GO:0000166">
    <property type="term" value="F:nucleotide binding"/>
    <property type="evidence" value="ECO:0007669"/>
    <property type="project" value="UniProtKB-KW"/>
</dbReference>
<accession>A0A085AAI1</accession>
<comment type="catalytic activity">
    <reaction evidence="1">
        <text>a ribonucleoside 3'-phosphate + H2O = a ribonucleoside + phosphate</text>
        <dbReference type="Rhea" id="RHEA:10144"/>
        <dbReference type="ChEBI" id="CHEBI:13197"/>
        <dbReference type="ChEBI" id="CHEBI:15377"/>
        <dbReference type="ChEBI" id="CHEBI:18254"/>
        <dbReference type="ChEBI" id="CHEBI:43474"/>
        <dbReference type="EC" id="3.1.3.6"/>
    </reaction>
</comment>
<dbReference type="InterPro" id="IPR041827">
    <property type="entry name" value="CpdB_N"/>
</dbReference>
<keyword evidence="10 16" id="KW-0732">Signal</keyword>
<evidence type="ECO:0000256" key="3">
    <source>
        <dbReference type="ARBA" id="ARBA00001968"/>
    </source>
</evidence>
<keyword evidence="9" id="KW-0479">Metal-binding</keyword>
<keyword evidence="20" id="KW-1185">Reference proteome</keyword>
<evidence type="ECO:0000256" key="13">
    <source>
        <dbReference type="ARBA" id="ARBA00022801"/>
    </source>
</evidence>
<evidence type="ECO:0000256" key="15">
    <source>
        <dbReference type="ARBA" id="ARBA00056111"/>
    </source>
</evidence>
<evidence type="ECO:0000256" key="1">
    <source>
        <dbReference type="ARBA" id="ARBA00000527"/>
    </source>
</evidence>
<dbReference type="NCBIfam" id="TIGR01390">
    <property type="entry name" value="CycNucDiestase"/>
    <property type="match status" value="1"/>
</dbReference>
<feature type="domain" description="5'-Nucleotidase C-terminal" evidence="18">
    <location>
        <begin position="372"/>
        <end position="549"/>
    </location>
</feature>
<organism evidence="19 20">
    <name type="scientific">Trabulsiella guamensis ATCC 49490</name>
    <dbReference type="NCBI Taxonomy" id="1005994"/>
    <lineage>
        <taxon>Bacteria</taxon>
        <taxon>Pseudomonadati</taxon>
        <taxon>Pseudomonadota</taxon>
        <taxon>Gammaproteobacteria</taxon>
        <taxon>Enterobacterales</taxon>
        <taxon>Enterobacteriaceae</taxon>
        <taxon>Trabulsiella</taxon>
    </lineage>
</organism>
<dbReference type="FunFam" id="3.90.780.10:FF:000002">
    <property type="entry name" value="Bifunctional 2',3'-cyclic-nucleotide 2'-phosphodiesterase/3'-nucleotidase"/>
    <property type="match status" value="1"/>
</dbReference>
<dbReference type="OrthoDB" id="9803927at2"/>
<comment type="catalytic activity">
    <reaction evidence="2">
        <text>a nucleoside 2',3'-cyclic phosphate + H2O = a nucleoside 3'-phosphate + H(+)</text>
        <dbReference type="Rhea" id="RHEA:19621"/>
        <dbReference type="ChEBI" id="CHEBI:15377"/>
        <dbReference type="ChEBI" id="CHEBI:15378"/>
        <dbReference type="ChEBI" id="CHEBI:66949"/>
        <dbReference type="ChEBI" id="CHEBI:66954"/>
        <dbReference type="EC" id="3.1.4.16"/>
    </reaction>
</comment>
<feature type="domain" description="Calcineurin-like phosphoesterase" evidence="17">
    <location>
        <begin position="24"/>
        <end position="260"/>
    </location>
</feature>
<evidence type="ECO:0000256" key="6">
    <source>
        <dbReference type="ARBA" id="ARBA00012364"/>
    </source>
</evidence>
<evidence type="ECO:0000256" key="5">
    <source>
        <dbReference type="ARBA" id="ARBA00006654"/>
    </source>
</evidence>
<dbReference type="InterPro" id="IPR036907">
    <property type="entry name" value="5'-Nucleotdase_C_sf"/>
</dbReference>
<dbReference type="Proteomes" id="UP000028630">
    <property type="component" value="Unassembled WGS sequence"/>
</dbReference>
<keyword evidence="14" id="KW-0511">Multifunctional enzyme</keyword>
<evidence type="ECO:0000256" key="14">
    <source>
        <dbReference type="ARBA" id="ARBA00023268"/>
    </source>
</evidence>
<feature type="signal peptide" evidence="16">
    <location>
        <begin position="1"/>
        <end position="19"/>
    </location>
</feature>
<dbReference type="PROSITE" id="PS00785">
    <property type="entry name" value="5_NUCLEOTIDASE_1"/>
    <property type="match status" value="1"/>
</dbReference>
<reference evidence="20" key="1">
    <citation type="submission" date="2014-05" db="EMBL/GenBank/DDBJ databases">
        <title>ATOL: Assembling a taxonomically balanced genome-scale reconstruction of the evolutionary history of the Enterobacteriaceae.</title>
        <authorList>
            <person name="Plunkett G. III"/>
            <person name="Neeno-Eckwall E.C."/>
            <person name="Glasner J.D."/>
            <person name="Perna N.T."/>
        </authorList>
    </citation>
    <scope>NUCLEOTIDE SEQUENCE [LARGE SCALE GENOMIC DNA]</scope>
    <source>
        <strain evidence="20">ATCC 49490</strain>
    </source>
</reference>
<sequence>MIKFSATLLATLIAASVQAATVDLRIMETTDLHSNMMDFDYYKDSATEKFGLVRTASLINAARSEVKNSVLVDNGDLIQGSPLGDYMAAKGLKKGDVHPVYQAMNTLDYAVGNLGNHEFNYGLDYLQKALAGAKFPYVNANIIDVKTGQPLFTPYLIKETPVQDSDGKTQTLRIGYIGFVPPQIMTWDKANLDGKVTVNDITETARKYVPEMRAKGADLVVVVAHSGLSADPYQTMAENSVYYLSNVPGVDAILFGHAHAVFPGKDFASIKGADIEKGLLNGIPAVMPGMWGDHLGVIDLVLNNDSGKWQVTQAKAEARPIYDAVSKKSLAAENADLVKILKPSHDGTREFVSKPIGKAADNMYSYLALVQDDPTVQVVNMAQKAYVEHFIQGDPDLAKLPVLSAAAPFKVGGRKNDPASFVEVEKGQLTFRNAADLYLYPNTLIVVKASGKEVKEWLECSAGQFNQIDPTSSKPQSLINWDGFRTYNFDVIDGVNYQIDVTQPARYDGECQTLNAHAERIKNLTFNGKPIDPDATFLVATNNYRAYGGKFAGTGDSHIAFASPDENRAVLAAWIGEQSKKAGEIHPAADNNWRLAPVHSSTPLDIRFETSPSAKAATFIKANAQYPMKQVATDEIGFAVYQLDLSK</sequence>
<dbReference type="GO" id="GO:0008254">
    <property type="term" value="F:3'-nucleotidase activity"/>
    <property type="evidence" value="ECO:0007669"/>
    <property type="project" value="UniProtKB-EC"/>
</dbReference>
<dbReference type="Gene3D" id="3.60.21.10">
    <property type="match status" value="1"/>
</dbReference>
<dbReference type="InterPro" id="IPR006294">
    <property type="entry name" value="Cyc_nuc_PDE_nucleotidase"/>
</dbReference>
<evidence type="ECO:0000256" key="12">
    <source>
        <dbReference type="ARBA" id="ARBA00022764"/>
    </source>
</evidence>
<dbReference type="InterPro" id="IPR004843">
    <property type="entry name" value="Calcineurin-like_PHP"/>
</dbReference>
<keyword evidence="11 16" id="KW-0547">Nucleotide-binding</keyword>
<feature type="chain" id="PRO_5005105922" description="2',3'-cyclic-nucleotide 2'-phosphodiesterase/3'-nucleotidase" evidence="16">
    <location>
        <begin position="20"/>
        <end position="647"/>
    </location>
</feature>
<gene>
    <name evidence="19" type="primary">cpdB</name>
    <name evidence="19" type="ORF">GTGU_02001</name>
</gene>
<dbReference type="InterPro" id="IPR006146">
    <property type="entry name" value="5'-Nucleotdase_CS"/>
</dbReference>
<evidence type="ECO:0000256" key="4">
    <source>
        <dbReference type="ARBA" id="ARBA00004418"/>
    </source>
</evidence>
<evidence type="ECO:0000313" key="20">
    <source>
        <dbReference type="Proteomes" id="UP000028630"/>
    </source>
</evidence>
<dbReference type="SUPFAM" id="SSF55816">
    <property type="entry name" value="5'-nucleotidase (syn. UDP-sugar hydrolase), C-terminal domain"/>
    <property type="match status" value="1"/>
</dbReference>
<dbReference type="FunFam" id="3.60.21.10:FF:000037">
    <property type="entry name" value="Bifunctional 2',3'-cyclic-nucleotide 2'-phosphodiesterase/3'-nucleotidase"/>
    <property type="match status" value="1"/>
</dbReference>
<evidence type="ECO:0000256" key="7">
    <source>
        <dbReference type="ARBA" id="ARBA00012642"/>
    </source>
</evidence>